<dbReference type="AlphaFoldDB" id="A0A8E2AQJ5"/>
<keyword evidence="4" id="KW-1185">Reference proteome</keyword>
<evidence type="ECO:0000256" key="2">
    <source>
        <dbReference type="SAM" id="SignalP"/>
    </source>
</evidence>
<dbReference type="Gene3D" id="2.60.40.420">
    <property type="entry name" value="Cupredoxins - blue copper proteins"/>
    <property type="match status" value="2"/>
</dbReference>
<organism evidence="3 4">
    <name type="scientific">Obba rivulosa</name>
    <dbReference type="NCBI Taxonomy" id="1052685"/>
    <lineage>
        <taxon>Eukaryota</taxon>
        <taxon>Fungi</taxon>
        <taxon>Dikarya</taxon>
        <taxon>Basidiomycota</taxon>
        <taxon>Agaricomycotina</taxon>
        <taxon>Agaricomycetes</taxon>
        <taxon>Polyporales</taxon>
        <taxon>Gelatoporiaceae</taxon>
        <taxon>Obba</taxon>
    </lineage>
</organism>
<evidence type="ECO:0000256" key="1">
    <source>
        <dbReference type="SAM" id="MobiDB-lite"/>
    </source>
</evidence>
<dbReference type="Proteomes" id="UP000250043">
    <property type="component" value="Unassembled WGS sequence"/>
</dbReference>
<evidence type="ECO:0008006" key="5">
    <source>
        <dbReference type="Google" id="ProtNLM"/>
    </source>
</evidence>
<dbReference type="SUPFAM" id="SSF49503">
    <property type="entry name" value="Cupredoxins"/>
    <property type="match status" value="2"/>
</dbReference>
<reference evidence="3 4" key="1">
    <citation type="submission" date="2016-07" db="EMBL/GenBank/DDBJ databases">
        <title>Draft genome of the white-rot fungus Obba rivulosa 3A-2.</title>
        <authorList>
            <consortium name="DOE Joint Genome Institute"/>
            <person name="Miettinen O."/>
            <person name="Riley R."/>
            <person name="Acob R."/>
            <person name="Barry K."/>
            <person name="Cullen D."/>
            <person name="De Vries R."/>
            <person name="Hainaut M."/>
            <person name="Hatakka A."/>
            <person name="Henrissat B."/>
            <person name="Hilden K."/>
            <person name="Kuo R."/>
            <person name="Labutti K."/>
            <person name="Lipzen A."/>
            <person name="Makela M.R."/>
            <person name="Sandor L."/>
            <person name="Spatafora J.W."/>
            <person name="Grigoriev I.V."/>
            <person name="Hibbett D.S."/>
        </authorList>
    </citation>
    <scope>NUCLEOTIDE SEQUENCE [LARGE SCALE GENOMIC DNA]</scope>
    <source>
        <strain evidence="3 4">3A-2</strain>
    </source>
</reference>
<dbReference type="CDD" id="cd00920">
    <property type="entry name" value="Cupredoxin"/>
    <property type="match status" value="1"/>
</dbReference>
<gene>
    <name evidence="3" type="ORF">OBBRIDRAFT_778998</name>
</gene>
<sequence>MFSLAAALVSLAGIMATRCAELQVTVGGPGILQFNPESVTANPGDTVVFSFRQENHTVTQSSFDNPCQALDGGFDSGFVPIADNDTGPFPAAQFTVTDTNPVWVFCRQTGHCEQGMVFAINPGDQFLAFQSAAMGLNVTNSTSSSNSSSASDIASSTAAPPVSSQSSVAPSVVTVTATVTVPETSASASSESSTASASALASPSSSTAASISADHQVVVGGSNELVFDPANITANVGDTITFQFMQKNHTATQSSFASPCVSLSESSTNGQVGFDSGFMPVADDATSFPTFTIQINDTSPIWAFCRQTNPTSHCGSGMVFSVNAVEDSANNFAAFQTKAIQLNGTNSTSSSSSTNSDNGTTRMRIHYDASVVTAIVVIFGLITL</sequence>
<dbReference type="EMBL" id="KV722435">
    <property type="protein sequence ID" value="OCH89103.1"/>
    <property type="molecule type" value="Genomic_DNA"/>
</dbReference>
<evidence type="ECO:0000313" key="3">
    <source>
        <dbReference type="EMBL" id="OCH89103.1"/>
    </source>
</evidence>
<dbReference type="PANTHER" id="PTHR34883:SF15">
    <property type="entry name" value="EXTRACELLULAR SERINE-RICH PROTEIN"/>
    <property type="match status" value="1"/>
</dbReference>
<feature type="signal peptide" evidence="2">
    <location>
        <begin position="1"/>
        <end position="19"/>
    </location>
</feature>
<dbReference type="InterPro" id="IPR008972">
    <property type="entry name" value="Cupredoxin"/>
</dbReference>
<dbReference type="PANTHER" id="PTHR34883">
    <property type="entry name" value="SERINE-RICH PROTEIN, PUTATIVE-RELATED-RELATED"/>
    <property type="match status" value="1"/>
</dbReference>
<protein>
    <recommendedName>
        <fullName evidence="5">Cupredoxin</fullName>
    </recommendedName>
</protein>
<feature type="region of interest" description="Disordered" evidence="1">
    <location>
        <begin position="140"/>
        <end position="165"/>
    </location>
</feature>
<dbReference type="InterPro" id="IPR052953">
    <property type="entry name" value="Ser-rich/MCO-related"/>
</dbReference>
<keyword evidence="2" id="KW-0732">Signal</keyword>
<dbReference type="OrthoDB" id="1921208at2759"/>
<evidence type="ECO:0000313" key="4">
    <source>
        <dbReference type="Proteomes" id="UP000250043"/>
    </source>
</evidence>
<name>A0A8E2AQJ5_9APHY</name>
<proteinExistence type="predicted"/>
<feature type="chain" id="PRO_5034359854" description="Cupredoxin" evidence="2">
    <location>
        <begin position="20"/>
        <end position="384"/>
    </location>
</feature>
<accession>A0A8E2AQJ5</accession>